<proteinExistence type="predicted"/>
<keyword evidence="3" id="KW-1185">Reference proteome</keyword>
<sequence length="111" mass="12316">MKRTHLISAGALMHSLLGVCCLAPVTGAAVDVSEIELRRLFDPTETELAAESSGRIYIYEGLRDIDVRRAMDEEFDRVEHMMFIRTRKTEDTGALVKDPETGVVATEDDGC</sequence>
<dbReference type="STRING" id="768671.ThimaDRAFT_3535"/>
<reference evidence="2 3" key="1">
    <citation type="submission" date="2011-06" db="EMBL/GenBank/DDBJ databases">
        <title>The draft genome of Thiocapsa marina 5811.</title>
        <authorList>
            <consortium name="US DOE Joint Genome Institute (JGI-PGF)"/>
            <person name="Lucas S."/>
            <person name="Han J."/>
            <person name="Cheng J.-F."/>
            <person name="Goodwin L."/>
            <person name="Pitluck S."/>
            <person name="Peters L."/>
            <person name="Land M.L."/>
            <person name="Hauser L."/>
            <person name="Vogl K."/>
            <person name="Liu Z."/>
            <person name="Imhoff J."/>
            <person name="Thiel V."/>
            <person name="Frigaard N.-U."/>
            <person name="Bryant D."/>
            <person name="Woyke T.J."/>
        </authorList>
    </citation>
    <scope>NUCLEOTIDE SEQUENCE [LARGE SCALE GENOMIC DNA]</scope>
    <source>
        <strain evidence="2 3">5811</strain>
    </source>
</reference>
<dbReference type="Proteomes" id="UP000005459">
    <property type="component" value="Unassembled WGS sequence"/>
</dbReference>
<gene>
    <name evidence="2" type="ORF">ThimaDRAFT_3535</name>
</gene>
<dbReference type="RefSeq" id="WP_007194407.1">
    <property type="nucleotide sequence ID" value="NZ_AFWV01000012.1"/>
</dbReference>
<dbReference type="AlphaFoldDB" id="F9UF32"/>
<organism evidence="2 3">
    <name type="scientific">Thiocapsa marina 5811</name>
    <dbReference type="NCBI Taxonomy" id="768671"/>
    <lineage>
        <taxon>Bacteria</taxon>
        <taxon>Pseudomonadati</taxon>
        <taxon>Pseudomonadota</taxon>
        <taxon>Gammaproteobacteria</taxon>
        <taxon>Chromatiales</taxon>
        <taxon>Chromatiaceae</taxon>
        <taxon>Thiocapsa</taxon>
    </lineage>
</organism>
<dbReference type="OrthoDB" id="5771000at2"/>
<name>F9UF32_9GAMM</name>
<evidence type="ECO:0000313" key="2">
    <source>
        <dbReference type="EMBL" id="EGV17069.1"/>
    </source>
</evidence>
<dbReference type="EMBL" id="AFWV01000012">
    <property type="protein sequence ID" value="EGV17069.1"/>
    <property type="molecule type" value="Genomic_DNA"/>
</dbReference>
<feature type="chain" id="PRO_5003394178" evidence="1">
    <location>
        <begin position="24"/>
        <end position="111"/>
    </location>
</feature>
<protein>
    <submittedName>
        <fullName evidence="2">Uncharacterized protein</fullName>
    </submittedName>
</protein>
<evidence type="ECO:0000256" key="1">
    <source>
        <dbReference type="SAM" id="SignalP"/>
    </source>
</evidence>
<feature type="signal peptide" evidence="1">
    <location>
        <begin position="1"/>
        <end position="23"/>
    </location>
</feature>
<keyword evidence="1" id="KW-0732">Signal</keyword>
<evidence type="ECO:0000313" key="3">
    <source>
        <dbReference type="Proteomes" id="UP000005459"/>
    </source>
</evidence>
<accession>F9UF32</accession>